<dbReference type="HOGENOM" id="CLU_2861398_0_0_9"/>
<accession>A4IMN8</accession>
<evidence type="ECO:0000313" key="1">
    <source>
        <dbReference type="EMBL" id="ABO66592.1"/>
    </source>
</evidence>
<reference evidence="1 2" key="1">
    <citation type="journal article" date="2007" name="Proc. Natl. Acad. Sci. U.S.A.">
        <title>Genome and proteome of long-chain alkane degrading Geobacillus thermodenitrificans NG80-2 isolated from a deep-subsurface oil reservoir.</title>
        <authorList>
            <person name="Feng L."/>
            <person name="Wang W."/>
            <person name="Cheng J."/>
            <person name="Ren Y."/>
            <person name="Zhao G."/>
            <person name="Gao C."/>
            <person name="Tang Y."/>
            <person name="Liu X."/>
            <person name="Han W."/>
            <person name="Peng X."/>
            <person name="Liu R."/>
            <person name="Wang L."/>
        </authorList>
    </citation>
    <scope>NUCLEOTIDE SEQUENCE [LARGE SCALE GENOMIC DNA]</scope>
    <source>
        <strain evidence="1 2">NG80-2</strain>
    </source>
</reference>
<protein>
    <submittedName>
        <fullName evidence="1">Uncharacterized protein</fullName>
    </submittedName>
</protein>
<gene>
    <name evidence="1" type="ordered locus">GTNG_1220</name>
</gene>
<proteinExistence type="predicted"/>
<dbReference type="RefSeq" id="WP_011887214.1">
    <property type="nucleotide sequence ID" value="NC_009328.1"/>
</dbReference>
<organism evidence="1 2">
    <name type="scientific">Geobacillus thermodenitrificans (strain NG80-2)</name>
    <dbReference type="NCBI Taxonomy" id="420246"/>
    <lineage>
        <taxon>Bacteria</taxon>
        <taxon>Bacillati</taxon>
        <taxon>Bacillota</taxon>
        <taxon>Bacilli</taxon>
        <taxon>Bacillales</taxon>
        <taxon>Anoxybacillaceae</taxon>
        <taxon>Geobacillus</taxon>
    </lineage>
</organism>
<dbReference type="AlphaFoldDB" id="A4IMN8"/>
<name>A4IMN8_GEOTN</name>
<evidence type="ECO:0000313" key="2">
    <source>
        <dbReference type="Proteomes" id="UP000001578"/>
    </source>
</evidence>
<dbReference type="Proteomes" id="UP000001578">
    <property type="component" value="Chromosome"/>
</dbReference>
<sequence>MANALPFSCLDRMPIGGMSLSALFDTGGSWAESGTIPGEGSTPCLQRAFGLLNEGRCGRKGTLM</sequence>
<dbReference type="KEGG" id="gtn:GTNG_1220"/>
<dbReference type="EMBL" id="CP000557">
    <property type="protein sequence ID" value="ABO66592.1"/>
    <property type="molecule type" value="Genomic_DNA"/>
</dbReference>